<keyword evidence="2" id="KW-1185">Reference proteome</keyword>
<sequence length="90" mass="10557">MFEKSSQQSARPTLWEILPKAFFKHALMQNITLSLNLLNKTNILILEFFCIVQEVEAASAKMNKLQVIQKIKEDQKTKEEKKCLKKEKNF</sequence>
<dbReference type="Proteomes" id="UP001644719">
    <property type="component" value="Unassembled WGS sequence"/>
</dbReference>
<dbReference type="EMBL" id="JAAITS010000019">
    <property type="protein sequence ID" value="NSG85457.1"/>
    <property type="molecule type" value="Genomic_DNA"/>
</dbReference>
<dbReference type="RefSeq" id="WP_173735395.1">
    <property type="nucleotide sequence ID" value="NZ_JAAITS010000019.1"/>
</dbReference>
<accession>A0ABX2H5K4</accession>
<evidence type="ECO:0000313" key="2">
    <source>
        <dbReference type="Proteomes" id="UP001644719"/>
    </source>
</evidence>
<gene>
    <name evidence="1" type="ORF">G5B17_08410</name>
</gene>
<protein>
    <submittedName>
        <fullName evidence="1">Uncharacterized protein</fullName>
    </submittedName>
</protein>
<proteinExistence type="predicted"/>
<comment type="caution">
    <text evidence="1">The sequence shown here is derived from an EMBL/GenBank/DDBJ whole genome shotgun (WGS) entry which is preliminary data.</text>
</comment>
<evidence type="ECO:0000313" key="1">
    <source>
        <dbReference type="EMBL" id="NSG85457.1"/>
    </source>
</evidence>
<name>A0ABX2H5K4_9FIRM</name>
<reference evidence="1 2" key="1">
    <citation type="journal article" date="2020" name="Cell Host Microbe">
        <title>Functional and Genomic Variation between Human-Derived Isolates of Lachnospiraceae Reveals Inter- and Intra-Species Diversity.</title>
        <authorList>
            <person name="Sorbara M.T."/>
            <person name="Littmann E.R."/>
            <person name="Fontana E."/>
            <person name="Moody T.U."/>
            <person name="Kohout C.E."/>
            <person name="Gjonbalaj M."/>
            <person name="Eaton V."/>
            <person name="Seok R."/>
            <person name="Leiner I.M."/>
            <person name="Pamer E.G."/>
        </authorList>
    </citation>
    <scope>NUCLEOTIDE SEQUENCE [LARGE SCALE GENOMIC DNA]</scope>
    <source>
        <strain evidence="1 2">MSK.17.74</strain>
    </source>
</reference>
<organism evidence="1 2">
    <name type="scientific">Blautia faecis</name>
    <dbReference type="NCBI Taxonomy" id="871665"/>
    <lineage>
        <taxon>Bacteria</taxon>
        <taxon>Bacillati</taxon>
        <taxon>Bacillota</taxon>
        <taxon>Clostridia</taxon>
        <taxon>Lachnospirales</taxon>
        <taxon>Lachnospiraceae</taxon>
        <taxon>Blautia</taxon>
    </lineage>
</organism>